<evidence type="ECO:0000256" key="3">
    <source>
        <dbReference type="ARBA" id="ARBA00022896"/>
    </source>
</evidence>
<evidence type="ECO:0000256" key="1">
    <source>
        <dbReference type="ARBA" id="ARBA00001961"/>
    </source>
</evidence>
<dbReference type="PROSITE" id="PS51471">
    <property type="entry name" value="FE2OG_OXY"/>
    <property type="match status" value="1"/>
</dbReference>
<dbReference type="GO" id="GO:0016705">
    <property type="term" value="F:oxidoreductase activity, acting on paired donors, with incorporation or reduction of molecular oxygen"/>
    <property type="evidence" value="ECO:0007669"/>
    <property type="project" value="InterPro"/>
</dbReference>
<keyword evidence="4" id="KW-0223">Dioxygenase</keyword>
<gene>
    <name evidence="8" type="ORF">FEV51_06585</name>
</gene>
<dbReference type="InterPro" id="IPR005123">
    <property type="entry name" value="Oxoglu/Fe-dep_dioxygenase_dom"/>
</dbReference>
<evidence type="ECO:0000313" key="9">
    <source>
        <dbReference type="Proteomes" id="UP000309668"/>
    </source>
</evidence>
<accession>A0A5S3P727</accession>
<comment type="caution">
    <text evidence="8">The sequence shown here is derived from an EMBL/GenBank/DDBJ whole genome shotgun (WGS) entry which is preliminary data.</text>
</comment>
<dbReference type="Proteomes" id="UP000309668">
    <property type="component" value="Unassembled WGS sequence"/>
</dbReference>
<dbReference type="Pfam" id="PF13640">
    <property type="entry name" value="2OG-FeII_Oxy_3"/>
    <property type="match status" value="1"/>
</dbReference>
<reference evidence="8 9" key="1">
    <citation type="submission" date="2019-05" db="EMBL/GenBank/DDBJ databases">
        <title>Erythrobacter marisflavi sp. nov., isolated from isolated from water of an estuary environment.</title>
        <authorList>
            <person name="Yoon J.-H."/>
        </authorList>
    </citation>
    <scope>NUCLEOTIDE SEQUENCE [LARGE SCALE GENOMIC DNA]</scope>
    <source>
        <strain evidence="8 9">KEM-5</strain>
    </source>
</reference>
<proteinExistence type="predicted"/>
<dbReference type="GO" id="GO:0031418">
    <property type="term" value="F:L-ascorbic acid binding"/>
    <property type="evidence" value="ECO:0007669"/>
    <property type="project" value="UniProtKB-KW"/>
</dbReference>
<protein>
    <recommendedName>
        <fullName evidence="7">Fe2OG dioxygenase domain-containing protein</fullName>
    </recommendedName>
</protein>
<keyword evidence="9" id="KW-1185">Reference proteome</keyword>
<evidence type="ECO:0000256" key="6">
    <source>
        <dbReference type="ARBA" id="ARBA00023004"/>
    </source>
</evidence>
<dbReference type="OrthoDB" id="255432at2"/>
<evidence type="ECO:0000259" key="7">
    <source>
        <dbReference type="PROSITE" id="PS51471"/>
    </source>
</evidence>
<dbReference type="GO" id="GO:0005506">
    <property type="term" value="F:iron ion binding"/>
    <property type="evidence" value="ECO:0007669"/>
    <property type="project" value="InterPro"/>
</dbReference>
<sequence>MLKNPSALPGLGNSRQSGQPMMYRHARSLVGKPIGLVPDFITEAERKQLLKFASAPNAPWELYLPKTDVWRGRMINPRSMPPKMLTLMERIRTRTASHIKADYGITDPIYADTLQLVRWRPGDDQAAHADCEEPDGRPNQTPWRAFASIIYLNDEYEGGAIHFPKLGLRPELKPGLLAYFPSTADYLHGVEKITAGARYTFSCFYTFDPRRHDGHAV</sequence>
<evidence type="ECO:0000256" key="5">
    <source>
        <dbReference type="ARBA" id="ARBA00023002"/>
    </source>
</evidence>
<keyword evidence="6" id="KW-0408">Iron</keyword>
<name>A0A5S3P727_9SPHN</name>
<dbReference type="SMART" id="SM00702">
    <property type="entry name" value="P4Hc"/>
    <property type="match status" value="1"/>
</dbReference>
<dbReference type="InterPro" id="IPR006620">
    <property type="entry name" value="Pro_4_hyd_alph"/>
</dbReference>
<keyword evidence="5" id="KW-0560">Oxidoreductase</keyword>
<keyword evidence="2" id="KW-0479">Metal-binding</keyword>
<comment type="cofactor">
    <cofactor evidence="1">
        <name>L-ascorbate</name>
        <dbReference type="ChEBI" id="CHEBI:38290"/>
    </cofactor>
</comment>
<evidence type="ECO:0000256" key="4">
    <source>
        <dbReference type="ARBA" id="ARBA00022964"/>
    </source>
</evidence>
<dbReference type="GO" id="GO:0051213">
    <property type="term" value="F:dioxygenase activity"/>
    <property type="evidence" value="ECO:0007669"/>
    <property type="project" value="UniProtKB-KW"/>
</dbReference>
<dbReference type="Gene3D" id="2.60.120.620">
    <property type="entry name" value="q2cbj1_9rhob like domain"/>
    <property type="match status" value="1"/>
</dbReference>
<dbReference type="InterPro" id="IPR044862">
    <property type="entry name" value="Pro_4_hyd_alph_FE2OG_OXY"/>
</dbReference>
<keyword evidence="3" id="KW-0847">Vitamin C</keyword>
<dbReference type="EMBL" id="VCAO01000002">
    <property type="protein sequence ID" value="TMM49033.1"/>
    <property type="molecule type" value="Genomic_DNA"/>
</dbReference>
<dbReference type="AlphaFoldDB" id="A0A5S3P727"/>
<evidence type="ECO:0000313" key="8">
    <source>
        <dbReference type="EMBL" id="TMM49033.1"/>
    </source>
</evidence>
<evidence type="ECO:0000256" key="2">
    <source>
        <dbReference type="ARBA" id="ARBA00022723"/>
    </source>
</evidence>
<organism evidence="8 9">
    <name type="scientific">Qipengyuania marisflavi</name>
    <dbReference type="NCBI Taxonomy" id="2486356"/>
    <lineage>
        <taxon>Bacteria</taxon>
        <taxon>Pseudomonadati</taxon>
        <taxon>Pseudomonadota</taxon>
        <taxon>Alphaproteobacteria</taxon>
        <taxon>Sphingomonadales</taxon>
        <taxon>Erythrobacteraceae</taxon>
        <taxon>Qipengyuania</taxon>
    </lineage>
</organism>
<feature type="domain" description="Fe2OG dioxygenase" evidence="7">
    <location>
        <begin position="110"/>
        <end position="211"/>
    </location>
</feature>